<name>A0A1F8GDH6_9BACT</name>
<sequence>MKVFALIWKTRTGQSGIFFKMGSRERITITKMLKETETTRDHMRELFEELGLDVEKMNPNILRKLFLLNERTETFKDEERSVHVARALFRYYEQNLSERRFTDAEQRTVLIGTMFTDIGKTGPRNATPEQEKLVLDIYGVENLVEPNKITLEELINDNFSEDATDRLSILEEIKISRNMTMREFYNFHPRWTLEIISGDGLPPEAVAAAATHHMLEGVNPEEIVGKDGRFTKYFGDNVFFDRAEKLIILLDKYDAFRRRGKKEHKEAIELVRNKIRSNPNFAEDGEFEELLNNLDAMISENERVYEE</sequence>
<evidence type="ECO:0000313" key="1">
    <source>
        <dbReference type="EMBL" id="OGN23341.1"/>
    </source>
</evidence>
<dbReference type="EMBL" id="MGKJ01000020">
    <property type="protein sequence ID" value="OGN23341.1"/>
    <property type="molecule type" value="Genomic_DNA"/>
</dbReference>
<protein>
    <recommendedName>
        <fullName evidence="3">HD domain-containing protein</fullName>
    </recommendedName>
</protein>
<proteinExistence type="predicted"/>
<dbReference type="Gene3D" id="1.10.3210.10">
    <property type="entry name" value="Hypothetical protein af1432"/>
    <property type="match status" value="1"/>
</dbReference>
<evidence type="ECO:0000313" key="2">
    <source>
        <dbReference type="Proteomes" id="UP000178911"/>
    </source>
</evidence>
<dbReference type="Proteomes" id="UP000178911">
    <property type="component" value="Unassembled WGS sequence"/>
</dbReference>
<reference evidence="1 2" key="1">
    <citation type="journal article" date="2016" name="Nat. Commun.">
        <title>Thousands of microbial genomes shed light on interconnected biogeochemical processes in an aquifer system.</title>
        <authorList>
            <person name="Anantharaman K."/>
            <person name="Brown C.T."/>
            <person name="Hug L.A."/>
            <person name="Sharon I."/>
            <person name="Castelle C.J."/>
            <person name="Probst A.J."/>
            <person name="Thomas B.C."/>
            <person name="Singh A."/>
            <person name="Wilkins M.J."/>
            <person name="Karaoz U."/>
            <person name="Brodie E.L."/>
            <person name="Williams K.H."/>
            <person name="Hubbard S.S."/>
            <person name="Banfield J.F."/>
        </authorList>
    </citation>
    <scope>NUCLEOTIDE SEQUENCE [LARGE SCALE GENOMIC DNA]</scope>
</reference>
<organism evidence="1 2">
    <name type="scientific">Candidatus Yanofskybacteria bacterium RIFCSPLOWO2_01_FULL_43_22</name>
    <dbReference type="NCBI Taxonomy" id="1802695"/>
    <lineage>
        <taxon>Bacteria</taxon>
        <taxon>Candidatus Yanofskyibacteriota</taxon>
    </lineage>
</organism>
<evidence type="ECO:0008006" key="3">
    <source>
        <dbReference type="Google" id="ProtNLM"/>
    </source>
</evidence>
<comment type="caution">
    <text evidence="1">The sequence shown here is derived from an EMBL/GenBank/DDBJ whole genome shotgun (WGS) entry which is preliminary data.</text>
</comment>
<gene>
    <name evidence="1" type="ORF">A3A13_04460</name>
</gene>
<accession>A0A1F8GDH6</accession>
<dbReference type="AlphaFoldDB" id="A0A1F8GDH6"/>
<dbReference type="STRING" id="1802695.A3A13_04460"/>